<feature type="transmembrane region" description="Helical" evidence="2">
    <location>
        <begin position="579"/>
        <end position="603"/>
    </location>
</feature>
<accession>A0A3B3S0S8</accession>
<dbReference type="GeneID" id="111840694"/>
<dbReference type="RefSeq" id="XP_023661545.1">
    <property type="nucleotide sequence ID" value="XM_023805777.2"/>
</dbReference>
<evidence type="ECO:0008006" key="5">
    <source>
        <dbReference type="Google" id="ProtNLM"/>
    </source>
</evidence>
<feature type="transmembrane region" description="Helical" evidence="2">
    <location>
        <begin position="455"/>
        <end position="474"/>
    </location>
</feature>
<evidence type="ECO:0000256" key="1">
    <source>
        <dbReference type="SAM" id="MobiDB-lite"/>
    </source>
</evidence>
<proteinExistence type="predicted"/>
<dbReference type="Proteomes" id="UP000261540">
    <property type="component" value="Unplaced"/>
</dbReference>
<reference evidence="3" key="2">
    <citation type="submission" date="2025-09" db="UniProtKB">
        <authorList>
            <consortium name="Ensembl"/>
        </authorList>
    </citation>
    <scope>IDENTIFICATION</scope>
</reference>
<organism evidence="3 4">
    <name type="scientific">Paramormyrops kingsleyae</name>
    <dbReference type="NCBI Taxonomy" id="1676925"/>
    <lineage>
        <taxon>Eukaryota</taxon>
        <taxon>Metazoa</taxon>
        <taxon>Chordata</taxon>
        <taxon>Craniata</taxon>
        <taxon>Vertebrata</taxon>
        <taxon>Euteleostomi</taxon>
        <taxon>Actinopterygii</taxon>
        <taxon>Neopterygii</taxon>
        <taxon>Teleostei</taxon>
        <taxon>Osteoglossocephala</taxon>
        <taxon>Osteoglossomorpha</taxon>
        <taxon>Osteoglossiformes</taxon>
        <taxon>Mormyridae</taxon>
        <taxon>Paramormyrops</taxon>
    </lineage>
</organism>
<keyword evidence="2" id="KW-1133">Transmembrane helix</keyword>
<feature type="compositionally biased region" description="Basic residues" evidence="1">
    <location>
        <begin position="751"/>
        <end position="761"/>
    </location>
</feature>
<dbReference type="GeneTree" id="ENSGT00940000163681"/>
<dbReference type="InterPro" id="IPR031390">
    <property type="entry name" value="OFCC1"/>
</dbReference>
<evidence type="ECO:0000313" key="3">
    <source>
        <dbReference type="Ensembl" id="ENSPKIP00000024133.1"/>
    </source>
</evidence>
<feature type="region of interest" description="Disordered" evidence="1">
    <location>
        <begin position="1"/>
        <end position="57"/>
    </location>
</feature>
<feature type="region of interest" description="Disordered" evidence="1">
    <location>
        <begin position="344"/>
        <end position="363"/>
    </location>
</feature>
<dbReference type="PANTHER" id="PTHR33862">
    <property type="entry name" value="OROFACIAL CLEFT 1 CANDIDATE GENE 1 PROTEIN"/>
    <property type="match status" value="1"/>
</dbReference>
<sequence>MERAAAGGTGDPTEGGEGGHPGLGARAKGNEFTQNDSGLPMAEGTNPRRPRMEVGTEDELELKLITANEREFFLKMSEILNEDQATTTIDVPGELQSESKSPAGRQCEAWEREGVPRYVERMEESVQNDMITMGSYAEQKGFSLLRIPSHQEKILPERIRAAFHQAEGHMLTALQRRKGEVVAEYGQLTAEPAAPGAERGFRWQVLPSAATVLPSMILQFELLSLSGEQGPMGTVLAWGGFPVCDCSFDTIQGKFKTPLLRGCPSPSLDQYRKMEAVMSADLDGWLCNLYFQVKKLPRGSSAEGLTVSLPIPGGSQESGHEEPPVSPSAPSVCSSASLQGEASSAIPRHAGNASDSSVLKGGAGTRYKNPEAGAIHVSEQGEGPGLCADDLDEYTFSLHARRPCSGRPGPRLAQRMLLSELGLSRWRCADLLLVIPPLALISFARLYLHYCSQWLFLQAIAVPVSTFQFHLYTVDLVYQNSLLRTHEELVVVLVGPLTLNAATLLLVLIRWGCQLIFGSSPSFLSNFIMALGVWTVLDPLAVFAVDAVLGRLVYSSGRPLADAAKLAWHFHRTQQSHTAGVLITLFLYAVLLVCSITILYIYFLRLHNDGRLMDVFHRLHSQEGSFFVPQDLEVTNQELSYIVKKAEQWRGFNGERRKVAVYDYVWTDDPSSTDPVGGNVLVGGETSTHVSIYTLHLSSFRELYRQFLRQPDGAIMEVVSDCLEPRNGMVLCSKQNPAERGKPHASCPVRERRKRKAAWRSHRVEPAEGSSTAALRP</sequence>
<keyword evidence="2" id="KW-0472">Membrane</keyword>
<evidence type="ECO:0000313" key="4">
    <source>
        <dbReference type="Proteomes" id="UP000261540"/>
    </source>
</evidence>
<dbReference type="CTD" id="266553"/>
<dbReference type="AlphaFoldDB" id="A0A3B3S0S8"/>
<dbReference type="Ensembl" id="ENSPKIT00000004835.1">
    <property type="protein sequence ID" value="ENSPKIP00000024133.1"/>
    <property type="gene ID" value="ENSPKIG00000007506.1"/>
</dbReference>
<evidence type="ECO:0000256" key="2">
    <source>
        <dbReference type="SAM" id="Phobius"/>
    </source>
</evidence>
<dbReference type="PANTHER" id="PTHR33862:SF3">
    <property type="entry name" value="OROFACIAL CLEFT 1 CANDIDATE GENE 1 PROTEIN"/>
    <property type="match status" value="1"/>
</dbReference>
<keyword evidence="4" id="KW-1185">Reference proteome</keyword>
<protein>
    <recommendedName>
        <fullName evidence="5">Orofacial cleft 1 candidate gene 1 protein</fullName>
    </recommendedName>
</protein>
<feature type="region of interest" description="Disordered" evidence="1">
    <location>
        <begin position="307"/>
        <end position="335"/>
    </location>
</feature>
<feature type="transmembrane region" description="Helical" evidence="2">
    <location>
        <begin position="523"/>
        <end position="545"/>
    </location>
</feature>
<feature type="compositionally biased region" description="Gly residues" evidence="1">
    <location>
        <begin position="7"/>
        <end position="22"/>
    </location>
</feature>
<feature type="region of interest" description="Disordered" evidence="1">
    <location>
        <begin position="734"/>
        <end position="777"/>
    </location>
</feature>
<feature type="transmembrane region" description="Helical" evidence="2">
    <location>
        <begin position="431"/>
        <end position="448"/>
    </location>
</feature>
<feature type="transmembrane region" description="Helical" evidence="2">
    <location>
        <begin position="489"/>
        <end position="511"/>
    </location>
</feature>
<keyword evidence="2" id="KW-0812">Transmembrane</keyword>
<reference evidence="3" key="1">
    <citation type="submission" date="2025-08" db="UniProtKB">
        <authorList>
            <consortium name="Ensembl"/>
        </authorList>
    </citation>
    <scope>IDENTIFICATION</scope>
</reference>
<name>A0A3B3S0S8_9TELE</name>